<comment type="subcellular location">
    <subcellularLocation>
        <location evidence="1">Membrane</location>
        <topology evidence="1">Multi-pass membrane protein</topology>
    </subcellularLocation>
</comment>
<dbReference type="InterPro" id="IPR050820">
    <property type="entry name" value="MFS_Sugar_Transporter"/>
</dbReference>
<feature type="transmembrane region" description="Helical" evidence="8">
    <location>
        <begin position="81"/>
        <end position="100"/>
    </location>
</feature>
<evidence type="ECO:0000259" key="9">
    <source>
        <dbReference type="PROSITE" id="PS50850"/>
    </source>
</evidence>
<gene>
    <name evidence="10" type="ORF">Cflav_PD5690</name>
</gene>
<feature type="transmembrane region" description="Helical" evidence="8">
    <location>
        <begin position="477"/>
        <end position="495"/>
    </location>
</feature>
<keyword evidence="10" id="KW-0762">Sugar transport</keyword>
<feature type="domain" description="Major facilitator superfamily (MFS) profile" evidence="9">
    <location>
        <begin position="11"/>
        <end position="499"/>
    </location>
</feature>
<evidence type="ECO:0000313" key="11">
    <source>
        <dbReference type="Proteomes" id="UP000003688"/>
    </source>
</evidence>
<evidence type="ECO:0000256" key="3">
    <source>
        <dbReference type="ARBA" id="ARBA00022448"/>
    </source>
</evidence>
<protein>
    <submittedName>
        <fullName evidence="10">Sugar transporter</fullName>
        <ecNumber evidence="10">1.3.1.74</ecNumber>
    </submittedName>
</protein>
<feature type="transmembrane region" description="Helical" evidence="8">
    <location>
        <begin position="445"/>
        <end position="465"/>
    </location>
</feature>
<keyword evidence="3 7" id="KW-0813">Transport</keyword>
<evidence type="ECO:0000256" key="2">
    <source>
        <dbReference type="ARBA" id="ARBA00010992"/>
    </source>
</evidence>
<feature type="transmembrane region" description="Helical" evidence="8">
    <location>
        <begin position="249"/>
        <end position="274"/>
    </location>
</feature>
<dbReference type="SUPFAM" id="SSF103473">
    <property type="entry name" value="MFS general substrate transporter"/>
    <property type="match status" value="1"/>
</dbReference>
<feature type="transmembrane region" description="Helical" evidence="8">
    <location>
        <begin position="409"/>
        <end position="433"/>
    </location>
</feature>
<dbReference type="GO" id="GO:0022857">
    <property type="term" value="F:transmembrane transporter activity"/>
    <property type="evidence" value="ECO:0007669"/>
    <property type="project" value="InterPro"/>
</dbReference>
<dbReference type="RefSeq" id="WP_007412868.1">
    <property type="nucleotide sequence ID" value="NZ_ABOX02000002.1"/>
</dbReference>
<feature type="transmembrane region" description="Helical" evidence="8">
    <location>
        <begin position="317"/>
        <end position="336"/>
    </location>
</feature>
<keyword evidence="11" id="KW-1185">Reference proteome</keyword>
<dbReference type="NCBIfam" id="TIGR00879">
    <property type="entry name" value="SP"/>
    <property type="match status" value="1"/>
</dbReference>
<name>B9XAM0_PEDPL</name>
<dbReference type="PROSITE" id="PS00217">
    <property type="entry name" value="SUGAR_TRANSPORT_2"/>
    <property type="match status" value="1"/>
</dbReference>
<evidence type="ECO:0000256" key="4">
    <source>
        <dbReference type="ARBA" id="ARBA00022692"/>
    </source>
</evidence>
<evidence type="ECO:0000256" key="1">
    <source>
        <dbReference type="ARBA" id="ARBA00004141"/>
    </source>
</evidence>
<dbReference type="AlphaFoldDB" id="B9XAM0"/>
<keyword evidence="10" id="KW-0560">Oxidoreductase</keyword>
<dbReference type="OrthoDB" id="9783823at2"/>
<proteinExistence type="inferred from homology"/>
<organism evidence="10 11">
    <name type="scientific">Pedosphaera parvula (strain Ellin514)</name>
    <dbReference type="NCBI Taxonomy" id="320771"/>
    <lineage>
        <taxon>Bacteria</taxon>
        <taxon>Pseudomonadati</taxon>
        <taxon>Verrucomicrobiota</taxon>
        <taxon>Pedosphaerae</taxon>
        <taxon>Pedosphaerales</taxon>
        <taxon>Pedosphaeraceae</taxon>
        <taxon>Pedosphaera</taxon>
    </lineage>
</organism>
<keyword evidence="4 8" id="KW-0812">Transmembrane</keyword>
<dbReference type="PRINTS" id="PR00171">
    <property type="entry name" value="SUGRTRNSPORT"/>
</dbReference>
<feature type="transmembrane region" description="Helical" evidence="8">
    <location>
        <begin position="7"/>
        <end position="31"/>
    </location>
</feature>
<dbReference type="InterPro" id="IPR005828">
    <property type="entry name" value="MFS_sugar_transport-like"/>
</dbReference>
<comment type="similarity">
    <text evidence="2 7">Belongs to the major facilitator superfamily. Sugar transporter (TC 2.A.1.1) family.</text>
</comment>
<evidence type="ECO:0000256" key="8">
    <source>
        <dbReference type="SAM" id="Phobius"/>
    </source>
</evidence>
<dbReference type="Proteomes" id="UP000003688">
    <property type="component" value="Unassembled WGS sequence"/>
</dbReference>
<dbReference type="InterPro" id="IPR005829">
    <property type="entry name" value="Sugar_transporter_CS"/>
</dbReference>
<feature type="transmembrane region" description="Helical" evidence="8">
    <location>
        <begin position="286"/>
        <end position="305"/>
    </location>
</feature>
<dbReference type="PROSITE" id="PS00216">
    <property type="entry name" value="SUGAR_TRANSPORT_1"/>
    <property type="match status" value="2"/>
</dbReference>
<feature type="transmembrane region" description="Helical" evidence="8">
    <location>
        <begin position="106"/>
        <end position="127"/>
    </location>
</feature>
<dbReference type="PROSITE" id="PS50850">
    <property type="entry name" value="MFS"/>
    <property type="match status" value="1"/>
</dbReference>
<sequence precursor="true">MKQGKFYTIAIALIVAVGGFLLGFDATVISGAVPFIKKYFSLVGTSGDLKLGWAVSCLGWGALGGNALAGFLSDAYGRKKILMLTAVLFTVSALLSALTSDFTVFVLSRILGGIAVGGAILIAPVYIAEIAPSKLRGSLVSFNQLMIVIGISASFFSNYFLLSLGENCWRWMLGVEAVPAALYLVLLFFVPESPRWLFGKGCEDQAQKIFTKVAGPEHAADEIRSIRQNASEQVAGVGVSALFSRKMRFVMLIALTIAFFQQITGINAVFYYLPTIFSHTGGGTNAAFKQAVLVGLVNLGMTFVAIKWIDRLGRKPLLVMGTAGMAISLLTCAGAFHNSNYQLTDKSFAVLSDNKVPAELINNLQKLEPKVFATDKEFLADLDTKLGAERLAPYHDALATAGLNIRASLVLYAIIGFVASFAISLGPVMWVLLSEIFPNAYRGAAISVVGFWNSVISASVTMIFPWELTHFGASGTFLGYGLLALAALVFVLFAIPETKGKSLEELEQLLVRQEPSPKKSNLWTPEKLSH</sequence>
<dbReference type="InterPro" id="IPR003663">
    <property type="entry name" value="Sugar/inositol_transpt"/>
</dbReference>
<evidence type="ECO:0000256" key="7">
    <source>
        <dbReference type="RuleBase" id="RU003346"/>
    </source>
</evidence>
<dbReference type="InterPro" id="IPR020846">
    <property type="entry name" value="MFS_dom"/>
</dbReference>
<dbReference type="EC" id="1.3.1.74" evidence="10"/>
<dbReference type="InterPro" id="IPR036259">
    <property type="entry name" value="MFS_trans_sf"/>
</dbReference>
<dbReference type="EMBL" id="ABOX02000002">
    <property type="protein sequence ID" value="EEF63055.1"/>
    <property type="molecule type" value="Genomic_DNA"/>
</dbReference>
<reference evidence="10 11" key="1">
    <citation type="journal article" date="2011" name="J. Bacteriol.">
        <title>Genome sequence of 'Pedosphaera parvula' Ellin514, an aerobic Verrucomicrobial isolate from pasture soil.</title>
        <authorList>
            <person name="Kant R."/>
            <person name="van Passel M.W."/>
            <person name="Sangwan P."/>
            <person name="Palva A."/>
            <person name="Lucas S."/>
            <person name="Copeland A."/>
            <person name="Lapidus A."/>
            <person name="Glavina Del Rio T."/>
            <person name="Dalin E."/>
            <person name="Tice H."/>
            <person name="Bruce D."/>
            <person name="Goodwin L."/>
            <person name="Pitluck S."/>
            <person name="Chertkov O."/>
            <person name="Larimer F.W."/>
            <person name="Land M.L."/>
            <person name="Hauser L."/>
            <person name="Brettin T.S."/>
            <person name="Detter J.C."/>
            <person name="Han S."/>
            <person name="de Vos W.M."/>
            <person name="Janssen P.H."/>
            <person name="Smidt H."/>
        </authorList>
    </citation>
    <scope>NUCLEOTIDE SEQUENCE [LARGE SCALE GENOMIC DNA]</scope>
    <source>
        <strain evidence="10 11">Ellin514</strain>
    </source>
</reference>
<dbReference type="GO" id="GO:0016020">
    <property type="term" value="C:membrane"/>
    <property type="evidence" value="ECO:0007669"/>
    <property type="project" value="UniProtKB-SubCell"/>
</dbReference>
<comment type="caution">
    <text evidence="10">The sequence shown here is derived from an EMBL/GenBank/DDBJ whole genome shotgun (WGS) entry which is preliminary data.</text>
</comment>
<dbReference type="GO" id="GO:0032440">
    <property type="term" value="F:2-alkenal reductase [NAD(P)H] activity"/>
    <property type="evidence" value="ECO:0007669"/>
    <property type="project" value="UniProtKB-EC"/>
</dbReference>
<feature type="transmembrane region" description="Helical" evidence="8">
    <location>
        <begin position="171"/>
        <end position="190"/>
    </location>
</feature>
<dbReference type="PANTHER" id="PTHR48023">
    <property type="entry name" value="D-XYLOSE-PROTON SYMPORTER-LIKE 2"/>
    <property type="match status" value="1"/>
</dbReference>
<dbReference type="Pfam" id="PF00083">
    <property type="entry name" value="Sugar_tr"/>
    <property type="match status" value="2"/>
</dbReference>
<dbReference type="STRING" id="320771.Cflav_PD5690"/>
<feature type="transmembrane region" description="Helical" evidence="8">
    <location>
        <begin position="139"/>
        <end position="159"/>
    </location>
</feature>
<dbReference type="PANTHER" id="PTHR48023:SF4">
    <property type="entry name" value="D-XYLOSE-PROTON SYMPORTER-LIKE 2"/>
    <property type="match status" value="1"/>
</dbReference>
<keyword evidence="5 8" id="KW-1133">Transmembrane helix</keyword>
<keyword evidence="6 8" id="KW-0472">Membrane</keyword>
<feature type="transmembrane region" description="Helical" evidence="8">
    <location>
        <begin position="51"/>
        <end position="69"/>
    </location>
</feature>
<dbReference type="Gene3D" id="1.20.1250.20">
    <property type="entry name" value="MFS general substrate transporter like domains"/>
    <property type="match status" value="2"/>
</dbReference>
<evidence type="ECO:0000313" key="10">
    <source>
        <dbReference type="EMBL" id="EEF63055.1"/>
    </source>
</evidence>
<accession>B9XAM0</accession>
<evidence type="ECO:0000256" key="6">
    <source>
        <dbReference type="ARBA" id="ARBA00023136"/>
    </source>
</evidence>
<evidence type="ECO:0000256" key="5">
    <source>
        <dbReference type="ARBA" id="ARBA00022989"/>
    </source>
</evidence>